<keyword evidence="6" id="KW-0999">Mitochondrion inner membrane</keyword>
<protein>
    <recommendedName>
        <fullName evidence="14">Mitochondrial substrate carrier family protein</fullName>
    </recommendedName>
</protein>
<dbReference type="InterPro" id="IPR023395">
    <property type="entry name" value="MCP_dom_sf"/>
</dbReference>
<dbReference type="OMA" id="LPFQYQF"/>
<evidence type="ECO:0000256" key="9">
    <source>
        <dbReference type="ARBA" id="ARBA00023136"/>
    </source>
</evidence>
<evidence type="ECO:0000256" key="4">
    <source>
        <dbReference type="ARBA" id="ARBA00022692"/>
    </source>
</evidence>
<dbReference type="GO" id="GO:0055085">
    <property type="term" value="P:transmembrane transport"/>
    <property type="evidence" value="ECO:0007669"/>
    <property type="project" value="InterPro"/>
</dbReference>
<dbReference type="Pfam" id="PF00153">
    <property type="entry name" value="Mito_carr"/>
    <property type="match status" value="3"/>
</dbReference>
<dbReference type="InParanoid" id="F0ZT42"/>
<feature type="repeat" description="Solcar" evidence="10">
    <location>
        <begin position="207"/>
        <end position="294"/>
    </location>
</feature>
<name>F0ZT42_DICPU</name>
<dbReference type="VEuPathDB" id="AmoebaDB:DICPUDRAFT_98737"/>
<keyword evidence="7" id="KW-1133">Transmembrane helix</keyword>
<evidence type="ECO:0000313" key="12">
    <source>
        <dbReference type="EMBL" id="EGC32894.1"/>
    </source>
</evidence>
<evidence type="ECO:0000256" key="11">
    <source>
        <dbReference type="RuleBase" id="RU000488"/>
    </source>
</evidence>
<dbReference type="SUPFAM" id="SSF103506">
    <property type="entry name" value="Mitochondrial carrier"/>
    <property type="match status" value="1"/>
</dbReference>
<comment type="similarity">
    <text evidence="2 11">Belongs to the mitochondrial carrier (TC 2.A.29) family.</text>
</comment>
<keyword evidence="13" id="KW-1185">Reference proteome</keyword>
<keyword evidence="4 10" id="KW-0812">Transmembrane</keyword>
<keyword evidence="8" id="KW-0496">Mitochondrion</keyword>
<keyword evidence="5" id="KW-0677">Repeat</keyword>
<evidence type="ECO:0000256" key="5">
    <source>
        <dbReference type="ARBA" id="ARBA00022737"/>
    </source>
</evidence>
<dbReference type="OrthoDB" id="434783at2759"/>
<dbReference type="FunCoup" id="F0ZT42">
    <property type="interactions" value="28"/>
</dbReference>
<gene>
    <name evidence="12" type="ORF">DICPUDRAFT_98737</name>
</gene>
<dbReference type="PRINTS" id="PR00926">
    <property type="entry name" value="MITOCARRIER"/>
</dbReference>
<evidence type="ECO:0000256" key="8">
    <source>
        <dbReference type="ARBA" id="ARBA00023128"/>
    </source>
</evidence>
<dbReference type="GO" id="GO:0005743">
    <property type="term" value="C:mitochondrial inner membrane"/>
    <property type="evidence" value="ECO:0007669"/>
    <property type="project" value="UniProtKB-SubCell"/>
</dbReference>
<evidence type="ECO:0000256" key="10">
    <source>
        <dbReference type="PROSITE-ProRule" id="PRU00282"/>
    </source>
</evidence>
<dbReference type="AlphaFoldDB" id="F0ZT42"/>
<dbReference type="KEGG" id="dpp:DICPUDRAFT_98737"/>
<evidence type="ECO:0000256" key="2">
    <source>
        <dbReference type="ARBA" id="ARBA00006375"/>
    </source>
</evidence>
<accession>F0ZT42</accession>
<dbReference type="Gene3D" id="1.50.40.10">
    <property type="entry name" value="Mitochondrial carrier domain"/>
    <property type="match status" value="1"/>
</dbReference>
<dbReference type="InterPro" id="IPR051752">
    <property type="entry name" value="Mito_2-oxodicarb_carrier"/>
</dbReference>
<keyword evidence="9 10" id="KW-0472">Membrane</keyword>
<dbReference type="PANTHER" id="PTHR46356">
    <property type="entry name" value="MITOCHONDRIAL 2-OXODICARBOXYLATE CARRIER"/>
    <property type="match status" value="1"/>
</dbReference>
<evidence type="ECO:0000256" key="7">
    <source>
        <dbReference type="ARBA" id="ARBA00022989"/>
    </source>
</evidence>
<sequence length="299" mass="32358">MSSGNAGNPPAAPAVQKSQPLWHNFVSGGIAGVSEILVMYPLDVVKTRQQLKVGQGESMMTSLIHMVKHDGIKMYRGIVPPILVEAPKRAIKFASNKFYEKQILSFYGNAKPTQGQAIGAGVLAGITEAFIVVPFELVKIRLQAKENMGKYTSTLDCVAKTFRAEGFTGFFKGLESTVWRHACWNGGYFGLIHTVKSALPKPTNEKQTLLNNFVAGGLAGTFGTILNTPADVVKSRIQNQTGGVRKYNWCIPSIFTVAREEGIGALYKGFLPKVLRLGPGGGILLVVNEFVMKLLAGKN</sequence>
<reference evidence="13" key="1">
    <citation type="journal article" date="2011" name="Genome Biol.">
        <title>Comparative genomics of the social amoebae Dictyostelium discoideum and Dictyostelium purpureum.</title>
        <authorList>
            <consortium name="US DOE Joint Genome Institute (JGI-PGF)"/>
            <person name="Sucgang R."/>
            <person name="Kuo A."/>
            <person name="Tian X."/>
            <person name="Salerno W."/>
            <person name="Parikh A."/>
            <person name="Feasley C.L."/>
            <person name="Dalin E."/>
            <person name="Tu H."/>
            <person name="Huang E."/>
            <person name="Barry K."/>
            <person name="Lindquist E."/>
            <person name="Shapiro H."/>
            <person name="Bruce D."/>
            <person name="Schmutz J."/>
            <person name="Salamov A."/>
            <person name="Fey P."/>
            <person name="Gaudet P."/>
            <person name="Anjard C."/>
            <person name="Babu M.M."/>
            <person name="Basu S."/>
            <person name="Bushmanova Y."/>
            <person name="van der Wel H."/>
            <person name="Katoh-Kurasawa M."/>
            <person name="Dinh C."/>
            <person name="Coutinho P.M."/>
            <person name="Saito T."/>
            <person name="Elias M."/>
            <person name="Schaap P."/>
            <person name="Kay R.R."/>
            <person name="Henrissat B."/>
            <person name="Eichinger L."/>
            <person name="Rivero F."/>
            <person name="Putnam N.H."/>
            <person name="West C.M."/>
            <person name="Loomis W.F."/>
            <person name="Chisholm R.L."/>
            <person name="Shaulsky G."/>
            <person name="Strassmann J.E."/>
            <person name="Queller D.C."/>
            <person name="Kuspa A."/>
            <person name="Grigoriev I.V."/>
        </authorList>
    </citation>
    <scope>NUCLEOTIDE SEQUENCE [LARGE SCALE GENOMIC DNA]</scope>
    <source>
        <strain evidence="13">QSDP1</strain>
    </source>
</reference>
<evidence type="ECO:0000313" key="13">
    <source>
        <dbReference type="Proteomes" id="UP000001064"/>
    </source>
</evidence>
<evidence type="ECO:0000256" key="6">
    <source>
        <dbReference type="ARBA" id="ARBA00022792"/>
    </source>
</evidence>
<evidence type="ECO:0000256" key="3">
    <source>
        <dbReference type="ARBA" id="ARBA00022448"/>
    </source>
</evidence>
<dbReference type="PROSITE" id="PS50920">
    <property type="entry name" value="SOLCAR"/>
    <property type="match status" value="3"/>
</dbReference>
<evidence type="ECO:0000256" key="1">
    <source>
        <dbReference type="ARBA" id="ARBA00004448"/>
    </source>
</evidence>
<dbReference type="EMBL" id="GL871168">
    <property type="protein sequence ID" value="EGC32894.1"/>
    <property type="molecule type" value="Genomic_DNA"/>
</dbReference>
<dbReference type="RefSeq" id="XP_003290579.1">
    <property type="nucleotide sequence ID" value="XM_003290531.1"/>
</dbReference>
<feature type="repeat" description="Solcar" evidence="10">
    <location>
        <begin position="112"/>
        <end position="198"/>
    </location>
</feature>
<evidence type="ECO:0008006" key="14">
    <source>
        <dbReference type="Google" id="ProtNLM"/>
    </source>
</evidence>
<dbReference type="PANTHER" id="PTHR46356:SF1">
    <property type="entry name" value="MITOCHONDRIAL 2-OXODICARBOXYLATE CARRIER"/>
    <property type="match status" value="1"/>
</dbReference>
<keyword evidence="3 11" id="KW-0813">Transport</keyword>
<dbReference type="InterPro" id="IPR018108">
    <property type="entry name" value="MCP_transmembrane"/>
</dbReference>
<dbReference type="eggNOG" id="KOG0754">
    <property type="taxonomic scope" value="Eukaryota"/>
</dbReference>
<comment type="subcellular location">
    <subcellularLocation>
        <location evidence="1">Mitochondrion inner membrane</location>
        <topology evidence="1">Multi-pass membrane protein</topology>
    </subcellularLocation>
</comment>
<dbReference type="GeneID" id="10508051"/>
<dbReference type="Proteomes" id="UP000001064">
    <property type="component" value="Unassembled WGS sequence"/>
</dbReference>
<proteinExistence type="inferred from homology"/>
<organism evidence="12 13">
    <name type="scientific">Dictyostelium purpureum</name>
    <name type="common">Slime mold</name>
    <dbReference type="NCBI Taxonomy" id="5786"/>
    <lineage>
        <taxon>Eukaryota</taxon>
        <taxon>Amoebozoa</taxon>
        <taxon>Evosea</taxon>
        <taxon>Eumycetozoa</taxon>
        <taxon>Dictyostelia</taxon>
        <taxon>Dictyosteliales</taxon>
        <taxon>Dictyosteliaceae</taxon>
        <taxon>Dictyostelium</taxon>
    </lineage>
</organism>
<dbReference type="InterPro" id="IPR002067">
    <property type="entry name" value="MCP"/>
</dbReference>
<feature type="repeat" description="Solcar" evidence="10">
    <location>
        <begin position="19"/>
        <end position="102"/>
    </location>
</feature>